<evidence type="ECO:0000313" key="3">
    <source>
        <dbReference type="Proteomes" id="UP000092213"/>
    </source>
</evidence>
<dbReference type="NCBIfam" id="TIGR03696">
    <property type="entry name" value="Rhs_assc_core"/>
    <property type="match status" value="1"/>
</dbReference>
<dbReference type="AlphaFoldDB" id="A0A193FZC7"/>
<feature type="compositionally biased region" description="Low complexity" evidence="1">
    <location>
        <begin position="133"/>
        <end position="152"/>
    </location>
</feature>
<dbReference type="Proteomes" id="UP000092213">
    <property type="component" value="Chromosome"/>
</dbReference>
<feature type="region of interest" description="Disordered" evidence="1">
    <location>
        <begin position="96"/>
        <end position="166"/>
    </location>
</feature>
<evidence type="ECO:0000256" key="1">
    <source>
        <dbReference type="SAM" id="MobiDB-lite"/>
    </source>
</evidence>
<name>A0A193FZC7_9BORD</name>
<dbReference type="Gene3D" id="2.180.10.10">
    <property type="entry name" value="RHS repeat-associated core"/>
    <property type="match status" value="1"/>
</dbReference>
<evidence type="ECO:0008006" key="4">
    <source>
        <dbReference type="Google" id="ProtNLM"/>
    </source>
</evidence>
<protein>
    <recommendedName>
        <fullName evidence="4">RHS repeat-associated core domain-containing protein</fullName>
    </recommendedName>
</protein>
<feature type="compositionally biased region" description="Pro residues" evidence="1">
    <location>
        <begin position="108"/>
        <end position="117"/>
    </location>
</feature>
<dbReference type="STRING" id="463025.BAU08_15345"/>
<reference evidence="2 3" key="1">
    <citation type="submission" date="2016-06" db="EMBL/GenBank/DDBJ databases">
        <title>Complete genome sequences of Bordetella bronchialis and Bordetella flabilis.</title>
        <authorList>
            <person name="LiPuma J.J."/>
            <person name="Spilker T."/>
        </authorList>
    </citation>
    <scope>NUCLEOTIDE SEQUENCE [LARGE SCALE GENOMIC DNA]</scope>
    <source>
        <strain evidence="2 3">AU17976</strain>
    </source>
</reference>
<dbReference type="InterPro" id="IPR022385">
    <property type="entry name" value="Rhs_assc_core"/>
</dbReference>
<dbReference type="EMBL" id="CP016171">
    <property type="protein sequence ID" value="ANN72541.1"/>
    <property type="molecule type" value="Genomic_DNA"/>
</dbReference>
<organism evidence="2 3">
    <name type="scientific">Bordetella bronchialis</name>
    <dbReference type="NCBI Taxonomy" id="463025"/>
    <lineage>
        <taxon>Bacteria</taxon>
        <taxon>Pseudomonadati</taxon>
        <taxon>Pseudomonadota</taxon>
        <taxon>Betaproteobacteria</taxon>
        <taxon>Burkholderiales</taxon>
        <taxon>Alcaligenaceae</taxon>
        <taxon>Bordetella</taxon>
    </lineage>
</organism>
<evidence type="ECO:0000313" key="2">
    <source>
        <dbReference type="EMBL" id="ANN72541.1"/>
    </source>
</evidence>
<sequence>MGNGYRWFVSALMRFNARDDLSPFGPGGINPYAYCTGDPVNYGDPSGHIGLWGDIIEASFHDAVTQQRESRLPDADSYQEAKQQYADDLAKYMQHAMDARDASSPSTGPAPAPPPPFAFDAWHEQPKQDSTGPALAQTAAAADPPSAGPRAADTFKAPRPRRLRRRGVEMKSSQAFIVARIAAAIPRESLTFALILEHVTATPFRFIDVERVERQTMDRFIGVLAAHGIRASELPDYTYGNVFKRFSYRHEDRPRLGIEMDIRKGRDVRANRDRLYWLGFDPPDPAG</sequence>
<proteinExistence type="predicted"/>
<accession>A0A193FZC7</accession>
<gene>
    <name evidence="2" type="ORF">BAU08_15345</name>
</gene>